<evidence type="ECO:0000256" key="1">
    <source>
        <dbReference type="SAM" id="MobiDB-lite"/>
    </source>
</evidence>
<proteinExistence type="predicted"/>
<accession>A0AAV1IEH8</accession>
<sequence>MMIELGRREAPARERKRRRLRDSRDLSDSGDVWDRIGYAPVSLSAEGCQEIVAEMAESSGRSESTPLLSAMLGKGVLAFGAAGSPGQDDEDPDSSAGAAASAATALPLDMAYQDAGPVSTASEVHEQINPKEEQRRGSFAWSHAHGRRSGALTKSDRKEGRRPTVAYYARKGSRGTRDVVARSMSKDRTIFTHACQLYMADILLHLRHAS</sequence>
<evidence type="ECO:0000313" key="3">
    <source>
        <dbReference type="Proteomes" id="UP001314263"/>
    </source>
</evidence>
<evidence type="ECO:0000313" key="2">
    <source>
        <dbReference type="EMBL" id="CAK0785759.1"/>
    </source>
</evidence>
<feature type="compositionally biased region" description="Basic and acidic residues" evidence="1">
    <location>
        <begin position="1"/>
        <end position="13"/>
    </location>
</feature>
<comment type="caution">
    <text evidence="2">The sequence shown here is derived from an EMBL/GenBank/DDBJ whole genome shotgun (WGS) entry which is preliminary data.</text>
</comment>
<feature type="region of interest" description="Disordered" evidence="1">
    <location>
        <begin position="117"/>
        <end position="162"/>
    </location>
</feature>
<dbReference type="EMBL" id="CAUYUE010000013">
    <property type="protein sequence ID" value="CAK0785759.1"/>
    <property type="molecule type" value="Genomic_DNA"/>
</dbReference>
<protein>
    <submittedName>
        <fullName evidence="2">Uncharacterized protein</fullName>
    </submittedName>
</protein>
<feature type="compositionally biased region" description="Basic and acidic residues" evidence="1">
    <location>
        <begin position="123"/>
        <end position="136"/>
    </location>
</feature>
<dbReference type="AlphaFoldDB" id="A0AAV1IEH8"/>
<feature type="region of interest" description="Disordered" evidence="1">
    <location>
        <begin position="1"/>
        <end position="33"/>
    </location>
</feature>
<feature type="region of interest" description="Disordered" evidence="1">
    <location>
        <begin position="81"/>
        <end position="100"/>
    </location>
</feature>
<name>A0AAV1IEH8_9CHLO</name>
<organism evidence="2 3">
    <name type="scientific">Coccomyxa viridis</name>
    <dbReference type="NCBI Taxonomy" id="1274662"/>
    <lineage>
        <taxon>Eukaryota</taxon>
        <taxon>Viridiplantae</taxon>
        <taxon>Chlorophyta</taxon>
        <taxon>core chlorophytes</taxon>
        <taxon>Trebouxiophyceae</taxon>
        <taxon>Trebouxiophyceae incertae sedis</taxon>
        <taxon>Coccomyxaceae</taxon>
        <taxon>Coccomyxa</taxon>
    </lineage>
</organism>
<dbReference type="Proteomes" id="UP001314263">
    <property type="component" value="Unassembled WGS sequence"/>
</dbReference>
<gene>
    <name evidence="2" type="ORF">CVIRNUC_008970</name>
</gene>
<keyword evidence="3" id="KW-1185">Reference proteome</keyword>
<reference evidence="2 3" key="1">
    <citation type="submission" date="2023-10" db="EMBL/GenBank/DDBJ databases">
        <authorList>
            <person name="Maclean D."/>
            <person name="Macfadyen A."/>
        </authorList>
    </citation>
    <scope>NUCLEOTIDE SEQUENCE [LARGE SCALE GENOMIC DNA]</scope>
</reference>